<evidence type="ECO:0008006" key="4">
    <source>
        <dbReference type="Google" id="ProtNLM"/>
    </source>
</evidence>
<keyword evidence="3" id="KW-1185">Reference proteome</keyword>
<evidence type="ECO:0000256" key="1">
    <source>
        <dbReference type="SAM" id="Phobius"/>
    </source>
</evidence>
<protein>
    <recommendedName>
        <fullName evidence="4">GTP-binding protein</fullName>
    </recommendedName>
</protein>
<gene>
    <name evidence="2" type="ORF">SAMN05443292_1223</name>
</gene>
<feature type="transmembrane region" description="Helical" evidence="1">
    <location>
        <begin position="126"/>
        <end position="145"/>
    </location>
</feature>
<sequence length="179" mass="21099">MEQSTFDQIRTRPRFKLYTVVEKSDYTVHLRDFLKAHESEFEGNINRETALINVKSKYYEYWKPYVALRTEFDQEENSTCIRGVFGPSSAVWTFFMFLFFFLGIGWMLCITLFYVAKQIKHDGFGWAFPTSMIFLGLIFLVYIAGRIGRKKGKEEMEKLRNFVVESTLHLESKSTTSEL</sequence>
<evidence type="ECO:0000313" key="2">
    <source>
        <dbReference type="EMBL" id="SFI07650.1"/>
    </source>
</evidence>
<organism evidence="2 3">
    <name type="scientific">Halpernia frigidisoli</name>
    <dbReference type="NCBI Taxonomy" id="1125876"/>
    <lineage>
        <taxon>Bacteria</taxon>
        <taxon>Pseudomonadati</taxon>
        <taxon>Bacteroidota</taxon>
        <taxon>Flavobacteriia</taxon>
        <taxon>Flavobacteriales</taxon>
        <taxon>Weeksellaceae</taxon>
        <taxon>Chryseobacterium group</taxon>
        <taxon>Halpernia</taxon>
    </lineage>
</organism>
<dbReference type="RefSeq" id="WP_090079259.1">
    <property type="nucleotide sequence ID" value="NZ_FOQT01000002.1"/>
</dbReference>
<proteinExistence type="predicted"/>
<accession>A0A1I3F936</accession>
<dbReference type="STRING" id="1125876.SAMN05443292_1223"/>
<reference evidence="2 3" key="1">
    <citation type="submission" date="2016-10" db="EMBL/GenBank/DDBJ databases">
        <authorList>
            <person name="de Groot N.N."/>
        </authorList>
    </citation>
    <scope>NUCLEOTIDE SEQUENCE [LARGE SCALE GENOMIC DNA]</scope>
    <source>
        <strain evidence="2 3">DSM 26000</strain>
    </source>
</reference>
<dbReference type="Proteomes" id="UP000198931">
    <property type="component" value="Unassembled WGS sequence"/>
</dbReference>
<name>A0A1I3F936_9FLAO</name>
<dbReference type="AlphaFoldDB" id="A0A1I3F936"/>
<feature type="transmembrane region" description="Helical" evidence="1">
    <location>
        <begin position="91"/>
        <end position="114"/>
    </location>
</feature>
<keyword evidence="1" id="KW-1133">Transmembrane helix</keyword>
<dbReference type="EMBL" id="FOQT01000002">
    <property type="protein sequence ID" value="SFI07650.1"/>
    <property type="molecule type" value="Genomic_DNA"/>
</dbReference>
<keyword evidence="1" id="KW-0812">Transmembrane</keyword>
<dbReference type="OrthoDB" id="1451346at2"/>
<keyword evidence="1" id="KW-0472">Membrane</keyword>
<evidence type="ECO:0000313" key="3">
    <source>
        <dbReference type="Proteomes" id="UP000198931"/>
    </source>
</evidence>